<dbReference type="EMBL" id="JAUIZM010000010">
    <property type="protein sequence ID" value="KAK1359231.1"/>
    <property type="molecule type" value="Genomic_DNA"/>
</dbReference>
<reference evidence="2" key="1">
    <citation type="submission" date="2023-02" db="EMBL/GenBank/DDBJ databases">
        <title>Genome of toxic invasive species Heracleum sosnowskyi carries increased number of genes despite the absence of recent whole-genome duplications.</title>
        <authorList>
            <person name="Schelkunov M."/>
            <person name="Shtratnikova V."/>
            <person name="Makarenko M."/>
            <person name="Klepikova A."/>
            <person name="Omelchenko D."/>
            <person name="Novikova G."/>
            <person name="Obukhova E."/>
            <person name="Bogdanov V."/>
            <person name="Penin A."/>
            <person name="Logacheva M."/>
        </authorList>
    </citation>
    <scope>NUCLEOTIDE SEQUENCE</scope>
    <source>
        <strain evidence="2">Hsosn_3</strain>
        <tissue evidence="2">Leaf</tissue>
    </source>
</reference>
<gene>
    <name evidence="2" type="ORF">POM88_043705</name>
</gene>
<evidence type="ECO:0000313" key="2">
    <source>
        <dbReference type="EMBL" id="KAK1359231.1"/>
    </source>
</evidence>
<keyword evidence="3" id="KW-1185">Reference proteome</keyword>
<reference evidence="2" key="2">
    <citation type="submission" date="2023-05" db="EMBL/GenBank/DDBJ databases">
        <authorList>
            <person name="Schelkunov M.I."/>
        </authorList>
    </citation>
    <scope>NUCLEOTIDE SEQUENCE</scope>
    <source>
        <strain evidence="2">Hsosn_3</strain>
        <tissue evidence="2">Leaf</tissue>
    </source>
</reference>
<protein>
    <recommendedName>
        <fullName evidence="4">UDP-glucosyltransferase</fullName>
    </recommendedName>
</protein>
<dbReference type="PANTHER" id="PTHR11926:SF1498">
    <property type="entry name" value="GLYCOSYLTRANSFERASE"/>
    <property type="match status" value="1"/>
</dbReference>
<dbReference type="GO" id="GO:0080043">
    <property type="term" value="F:quercetin 3-O-glucosyltransferase activity"/>
    <property type="evidence" value="ECO:0007669"/>
    <property type="project" value="TreeGrafter"/>
</dbReference>
<accession>A0AAD8H449</accession>
<comment type="similarity">
    <text evidence="1">Belongs to the UDP-glycosyltransferase family.</text>
</comment>
<dbReference type="PANTHER" id="PTHR11926">
    <property type="entry name" value="GLUCOSYL/GLUCURONOSYL TRANSFERASES"/>
    <property type="match status" value="1"/>
</dbReference>
<dbReference type="AlphaFoldDB" id="A0AAD8H449"/>
<dbReference type="Gene3D" id="3.40.50.2000">
    <property type="entry name" value="Glycogen Phosphorylase B"/>
    <property type="match status" value="1"/>
</dbReference>
<evidence type="ECO:0000313" key="3">
    <source>
        <dbReference type="Proteomes" id="UP001237642"/>
    </source>
</evidence>
<proteinExistence type="inferred from homology"/>
<dbReference type="GO" id="GO:0080044">
    <property type="term" value="F:quercetin 7-O-glucosyltransferase activity"/>
    <property type="evidence" value="ECO:0007669"/>
    <property type="project" value="TreeGrafter"/>
</dbReference>
<evidence type="ECO:0008006" key="4">
    <source>
        <dbReference type="Google" id="ProtNLM"/>
    </source>
</evidence>
<sequence>MAPLKPHAMCIPYITQDPNATQPPDMMCIYTPIHCLPPIKTLVSQFNDEANTEHSDVPPLTCIVTDGLMSFALKVAQQFDIPKVLFWTTSACGLLGYSQYGQLIERGYIPLKDENQSSGRRNHPMITTISTALSNWKINPYL</sequence>
<dbReference type="Proteomes" id="UP001237642">
    <property type="component" value="Unassembled WGS sequence"/>
</dbReference>
<name>A0AAD8H449_9APIA</name>
<organism evidence="2 3">
    <name type="scientific">Heracleum sosnowskyi</name>
    <dbReference type="NCBI Taxonomy" id="360622"/>
    <lineage>
        <taxon>Eukaryota</taxon>
        <taxon>Viridiplantae</taxon>
        <taxon>Streptophyta</taxon>
        <taxon>Embryophyta</taxon>
        <taxon>Tracheophyta</taxon>
        <taxon>Spermatophyta</taxon>
        <taxon>Magnoliopsida</taxon>
        <taxon>eudicotyledons</taxon>
        <taxon>Gunneridae</taxon>
        <taxon>Pentapetalae</taxon>
        <taxon>asterids</taxon>
        <taxon>campanulids</taxon>
        <taxon>Apiales</taxon>
        <taxon>Apiaceae</taxon>
        <taxon>Apioideae</taxon>
        <taxon>apioid superclade</taxon>
        <taxon>Tordylieae</taxon>
        <taxon>Tordyliinae</taxon>
        <taxon>Heracleum</taxon>
    </lineage>
</organism>
<comment type="caution">
    <text evidence="2">The sequence shown here is derived from an EMBL/GenBank/DDBJ whole genome shotgun (WGS) entry which is preliminary data.</text>
</comment>
<dbReference type="SUPFAM" id="SSF53756">
    <property type="entry name" value="UDP-Glycosyltransferase/glycogen phosphorylase"/>
    <property type="match status" value="1"/>
</dbReference>
<evidence type="ECO:0000256" key="1">
    <source>
        <dbReference type="ARBA" id="ARBA00009995"/>
    </source>
</evidence>